<evidence type="ECO:0000313" key="2">
    <source>
        <dbReference type="EMBL" id="KAG5282425.1"/>
    </source>
</evidence>
<evidence type="ECO:0000313" key="3">
    <source>
        <dbReference type="Proteomes" id="UP000823561"/>
    </source>
</evidence>
<reference evidence="2" key="1">
    <citation type="submission" date="2020-10" db="EMBL/GenBank/DDBJ databases">
        <title>Chromosome-scale genome assembly of the Allis shad, Alosa alosa.</title>
        <authorList>
            <person name="Margot Z."/>
            <person name="Christophe K."/>
            <person name="Cabau C."/>
            <person name="Louis A."/>
            <person name="Berthelot C."/>
            <person name="Parey E."/>
            <person name="Roest Crollius H."/>
            <person name="Montfort J."/>
            <person name="Robinson-Rechavi M."/>
            <person name="Bucao C."/>
            <person name="Bouchez O."/>
            <person name="Gislard M."/>
            <person name="Lluch J."/>
            <person name="Milhes M."/>
            <person name="Lampietro C."/>
            <person name="Lopez Roques C."/>
            <person name="Donnadieu C."/>
            <person name="Braasch I."/>
            <person name="Desvignes T."/>
            <person name="Postlethwait J."/>
            <person name="Bobe J."/>
            <person name="Guiguen Y."/>
        </authorList>
    </citation>
    <scope>NUCLEOTIDE SEQUENCE</scope>
    <source>
        <strain evidence="2">M-15738</strain>
        <tissue evidence="2">Blood</tissue>
    </source>
</reference>
<evidence type="ECO:0000256" key="1">
    <source>
        <dbReference type="SAM" id="Phobius"/>
    </source>
</evidence>
<keyword evidence="1" id="KW-0812">Transmembrane</keyword>
<comment type="caution">
    <text evidence="2">The sequence shown here is derived from an EMBL/GenBank/DDBJ whole genome shotgun (WGS) entry which is preliminary data.</text>
</comment>
<feature type="non-terminal residue" evidence="2">
    <location>
        <position position="139"/>
    </location>
</feature>
<feature type="transmembrane region" description="Helical" evidence="1">
    <location>
        <begin position="119"/>
        <end position="138"/>
    </location>
</feature>
<gene>
    <name evidence="2" type="ORF">AALO_G00055870</name>
</gene>
<proteinExistence type="predicted"/>
<organism evidence="2 3">
    <name type="scientific">Alosa alosa</name>
    <name type="common">allis shad</name>
    <dbReference type="NCBI Taxonomy" id="278164"/>
    <lineage>
        <taxon>Eukaryota</taxon>
        <taxon>Metazoa</taxon>
        <taxon>Chordata</taxon>
        <taxon>Craniata</taxon>
        <taxon>Vertebrata</taxon>
        <taxon>Euteleostomi</taxon>
        <taxon>Actinopterygii</taxon>
        <taxon>Neopterygii</taxon>
        <taxon>Teleostei</taxon>
        <taxon>Clupei</taxon>
        <taxon>Clupeiformes</taxon>
        <taxon>Clupeoidei</taxon>
        <taxon>Clupeidae</taxon>
        <taxon>Alosa</taxon>
    </lineage>
</organism>
<keyword evidence="3" id="KW-1185">Reference proteome</keyword>
<keyword evidence="1" id="KW-0472">Membrane</keyword>
<dbReference type="EMBL" id="JADWDJ010000004">
    <property type="protein sequence ID" value="KAG5282425.1"/>
    <property type="molecule type" value="Genomic_DNA"/>
</dbReference>
<accession>A0AAV6H8P5</accession>
<dbReference type="AlphaFoldDB" id="A0AAV6H8P5"/>
<dbReference type="Proteomes" id="UP000823561">
    <property type="component" value="Chromosome 4"/>
</dbReference>
<name>A0AAV6H8P5_9TELE</name>
<sequence>MPQPVPTRYSTSTMPQPVPIQIQHLYNATASANPIQHLYNATASANPIQALYNATFSAQSPQLPPDARASTHGVPRLHLLSDGSASMSVSDTSMMTLLLNASSALPLPMMPRAPTELQVITILLTLLICGVGITGNVMV</sequence>
<keyword evidence="1" id="KW-1133">Transmembrane helix</keyword>
<protein>
    <submittedName>
        <fullName evidence="2">Uncharacterized protein</fullName>
    </submittedName>
</protein>